<dbReference type="Proteomes" id="UP000644749">
    <property type="component" value="Unassembled WGS sequence"/>
</dbReference>
<dbReference type="PANTHER" id="PTHR39176">
    <property type="entry name" value="PERIPLASMIC PROTEIN-RELATED"/>
    <property type="match status" value="1"/>
</dbReference>
<name>A0ABS1SA01_9RHOB</name>
<gene>
    <name evidence="3" type="ORF">JL111_15745</name>
</gene>
<dbReference type="RefSeq" id="WP_191311694.1">
    <property type="nucleotide sequence ID" value="NZ_BNCL01000015.1"/>
</dbReference>
<dbReference type="Gene3D" id="1.20.1270.180">
    <property type="match status" value="1"/>
</dbReference>
<feature type="chain" id="PRO_5045285190" evidence="1">
    <location>
        <begin position="18"/>
        <end position="154"/>
    </location>
</feature>
<comment type="caution">
    <text evidence="3">The sequence shown here is derived from an EMBL/GenBank/DDBJ whole genome shotgun (WGS) entry which is preliminary data.</text>
</comment>
<evidence type="ECO:0000313" key="4">
    <source>
        <dbReference type="Proteomes" id="UP000644749"/>
    </source>
</evidence>
<protein>
    <submittedName>
        <fullName evidence="3">DUF1311 domain-containing protein</fullName>
    </submittedName>
</protein>
<organism evidence="3 4">
    <name type="scientific">Paracoccus aerius</name>
    <dbReference type="NCBI Taxonomy" id="1915382"/>
    <lineage>
        <taxon>Bacteria</taxon>
        <taxon>Pseudomonadati</taxon>
        <taxon>Pseudomonadota</taxon>
        <taxon>Alphaproteobacteria</taxon>
        <taxon>Rhodobacterales</taxon>
        <taxon>Paracoccaceae</taxon>
        <taxon>Paracoccus</taxon>
    </lineage>
</organism>
<dbReference type="Pfam" id="PF07007">
    <property type="entry name" value="LprI"/>
    <property type="match status" value="1"/>
</dbReference>
<reference evidence="3 4" key="1">
    <citation type="submission" date="2021-01" db="EMBL/GenBank/DDBJ databases">
        <title>011410 draft genome.</title>
        <authorList>
            <person name="Lang L."/>
        </authorList>
    </citation>
    <scope>NUCLEOTIDE SEQUENCE [LARGE SCALE GENOMIC DNA]</scope>
    <source>
        <strain evidence="3 4">KCTC 42845</strain>
    </source>
</reference>
<dbReference type="PANTHER" id="PTHR39176:SF1">
    <property type="entry name" value="PERIPLASMIC PROTEIN"/>
    <property type="match status" value="1"/>
</dbReference>
<accession>A0ABS1SA01</accession>
<dbReference type="EMBL" id="JAESHT010000015">
    <property type="protein sequence ID" value="MBL3674934.1"/>
    <property type="molecule type" value="Genomic_DNA"/>
</dbReference>
<feature type="domain" description="Lysozyme inhibitor LprI-like N-terminal" evidence="2">
    <location>
        <begin position="54"/>
        <end position="149"/>
    </location>
</feature>
<feature type="signal peptide" evidence="1">
    <location>
        <begin position="1"/>
        <end position="17"/>
    </location>
</feature>
<keyword evidence="4" id="KW-1185">Reference proteome</keyword>
<proteinExistence type="predicted"/>
<evidence type="ECO:0000259" key="2">
    <source>
        <dbReference type="Pfam" id="PF07007"/>
    </source>
</evidence>
<dbReference type="InterPro" id="IPR009739">
    <property type="entry name" value="LprI-like_N"/>
</dbReference>
<keyword evidence="1" id="KW-0732">Signal</keyword>
<evidence type="ECO:0000256" key="1">
    <source>
        <dbReference type="SAM" id="SignalP"/>
    </source>
</evidence>
<sequence>MMRILLALALSAAPSLAQEPADLSVDLSVVEACMANTPPGELTPACIGAASQQCQQAPGGDTTIGIVQCAMAEHAAWDEALNREYGETRAAFADDETAAASLLAAQRAWIAWRDAECAFQYDRYGGGSMRSIAAANCKMSMTAMRALELKALRG</sequence>
<evidence type="ECO:0000313" key="3">
    <source>
        <dbReference type="EMBL" id="MBL3674934.1"/>
    </source>
</evidence>